<dbReference type="InterPro" id="IPR004634">
    <property type="entry name" value="Pept_S49_pIV"/>
</dbReference>
<dbReference type="InterPro" id="IPR002142">
    <property type="entry name" value="Peptidase_S49"/>
</dbReference>
<dbReference type="GO" id="GO:0006465">
    <property type="term" value="P:signal peptide processing"/>
    <property type="evidence" value="ECO:0007669"/>
    <property type="project" value="InterPro"/>
</dbReference>
<evidence type="ECO:0000256" key="5">
    <source>
        <dbReference type="ARBA" id="ARBA00022825"/>
    </source>
</evidence>
<evidence type="ECO:0000256" key="6">
    <source>
        <dbReference type="ARBA" id="ARBA00023136"/>
    </source>
</evidence>
<evidence type="ECO:0000256" key="8">
    <source>
        <dbReference type="SAM" id="Phobius"/>
    </source>
</evidence>
<dbReference type="GO" id="GO:0016020">
    <property type="term" value="C:membrane"/>
    <property type="evidence" value="ECO:0007669"/>
    <property type="project" value="UniProtKB-SubCell"/>
</dbReference>
<dbReference type="InterPro" id="IPR047217">
    <property type="entry name" value="S49_SppA_67K_type_N"/>
</dbReference>
<dbReference type="Gene3D" id="6.20.330.10">
    <property type="match status" value="1"/>
</dbReference>
<evidence type="ECO:0000256" key="4">
    <source>
        <dbReference type="ARBA" id="ARBA00022801"/>
    </source>
</evidence>
<proteinExistence type="inferred from homology"/>
<keyword evidence="11" id="KW-1185">Reference proteome</keyword>
<feature type="active site" description="Proton donor/acceptor" evidence="7">
    <location>
        <position position="201"/>
    </location>
</feature>
<gene>
    <name evidence="10" type="primary">sppA</name>
    <name evidence="10" type="ORF">C0099_00975</name>
</gene>
<dbReference type="PANTHER" id="PTHR33209">
    <property type="entry name" value="PROTEASE 4"/>
    <property type="match status" value="1"/>
</dbReference>
<dbReference type="AlphaFoldDB" id="A0A2I6S2Y6"/>
<feature type="domain" description="Peptidase S49" evidence="9">
    <location>
        <begin position="133"/>
        <end position="290"/>
    </location>
</feature>
<dbReference type="InterPro" id="IPR004635">
    <property type="entry name" value="Pept_S49_SppA"/>
</dbReference>
<dbReference type="NCBIfam" id="TIGR00705">
    <property type="entry name" value="SppA_67K"/>
    <property type="match status" value="1"/>
</dbReference>
<dbReference type="SUPFAM" id="SSF52096">
    <property type="entry name" value="ClpP/crotonase"/>
    <property type="match status" value="2"/>
</dbReference>
<dbReference type="OrthoDB" id="9764363at2"/>
<evidence type="ECO:0000256" key="3">
    <source>
        <dbReference type="ARBA" id="ARBA00022670"/>
    </source>
</evidence>
<dbReference type="CDD" id="cd07018">
    <property type="entry name" value="S49_SppA_67K_type"/>
    <property type="match status" value="1"/>
</dbReference>
<dbReference type="PIRSF" id="PIRSF001217">
    <property type="entry name" value="Protease_4_SppA"/>
    <property type="match status" value="1"/>
</dbReference>
<keyword evidence="5" id="KW-0720">Serine protease</keyword>
<evidence type="ECO:0000313" key="11">
    <source>
        <dbReference type="Proteomes" id="UP000242205"/>
    </source>
</evidence>
<name>A0A2I6S2Y6_9RHOO</name>
<dbReference type="Gene3D" id="3.90.226.10">
    <property type="entry name" value="2-enoyl-CoA Hydratase, Chain A, domain 1"/>
    <property type="match status" value="2"/>
</dbReference>
<dbReference type="KEGG" id="atw:C0099_00975"/>
<feature type="transmembrane region" description="Helical" evidence="8">
    <location>
        <begin position="26"/>
        <end position="44"/>
    </location>
</feature>
<dbReference type="InterPro" id="IPR047272">
    <property type="entry name" value="S49_SppA_C"/>
</dbReference>
<dbReference type="EMBL" id="CP025682">
    <property type="protein sequence ID" value="AUN93630.1"/>
    <property type="molecule type" value="Genomic_DNA"/>
</dbReference>
<dbReference type="GO" id="GO:0008236">
    <property type="term" value="F:serine-type peptidase activity"/>
    <property type="evidence" value="ECO:0007669"/>
    <property type="project" value="UniProtKB-KW"/>
</dbReference>
<evidence type="ECO:0000256" key="1">
    <source>
        <dbReference type="ARBA" id="ARBA00004370"/>
    </source>
</evidence>
<dbReference type="PANTHER" id="PTHR33209:SF1">
    <property type="entry name" value="PEPTIDASE S49 DOMAIN-CONTAINING PROTEIN"/>
    <property type="match status" value="1"/>
</dbReference>
<reference evidence="10 11" key="1">
    <citation type="submission" date="2018-01" db="EMBL/GenBank/DDBJ databases">
        <authorList>
            <person name="Fu G.-Y."/>
        </authorList>
    </citation>
    <scope>NUCLEOTIDE SEQUENCE [LARGE SCALE GENOMIC DNA]</scope>
    <source>
        <strain evidence="10 11">SY39</strain>
    </source>
</reference>
<dbReference type="Proteomes" id="UP000242205">
    <property type="component" value="Chromosome"/>
</dbReference>
<evidence type="ECO:0000313" key="10">
    <source>
        <dbReference type="EMBL" id="AUN93630.1"/>
    </source>
</evidence>
<dbReference type="RefSeq" id="WP_102245704.1">
    <property type="nucleotide sequence ID" value="NZ_CP025682.1"/>
</dbReference>
<feature type="domain" description="Peptidase S49" evidence="9">
    <location>
        <begin position="387"/>
        <end position="537"/>
    </location>
</feature>
<feature type="active site" description="Nucleophile" evidence="7">
    <location>
        <position position="403"/>
    </location>
</feature>
<comment type="similarity">
    <text evidence="2">Belongs to the peptidase S49 family.</text>
</comment>
<protein>
    <submittedName>
        <fullName evidence="10">Signal peptide peptidase SppA</fullName>
    </submittedName>
</protein>
<dbReference type="NCBIfam" id="TIGR00706">
    <property type="entry name" value="SppA_dom"/>
    <property type="match status" value="1"/>
</dbReference>
<evidence type="ECO:0000259" key="9">
    <source>
        <dbReference type="Pfam" id="PF01343"/>
    </source>
</evidence>
<evidence type="ECO:0000256" key="7">
    <source>
        <dbReference type="PIRSR" id="PIRSR001217-1"/>
    </source>
</evidence>
<comment type="subcellular location">
    <subcellularLocation>
        <location evidence="1">Membrane</location>
    </subcellularLocation>
</comment>
<dbReference type="CDD" id="cd07023">
    <property type="entry name" value="S49_Sppa_N_C"/>
    <property type="match status" value="1"/>
</dbReference>
<dbReference type="Pfam" id="PF01343">
    <property type="entry name" value="Peptidase_S49"/>
    <property type="match status" value="2"/>
</dbReference>
<dbReference type="InterPro" id="IPR029045">
    <property type="entry name" value="ClpP/crotonase-like_dom_sf"/>
</dbReference>
<keyword evidence="3" id="KW-0645">Protease</keyword>
<evidence type="ECO:0000256" key="2">
    <source>
        <dbReference type="ARBA" id="ARBA00008683"/>
    </source>
</evidence>
<accession>A0A2I6S2Y6</accession>
<sequence>MIKALFRFIGGIFRFLFRALDFLRRAVLNLVLLVIIGALVVLLWSPAPELPEQAALVLRPAGALVEQERLESPLELVRGGARHNGQSTLHRLLEAVRAARDDERITGLVIETDDLAGGGIAKLAELREAIDAFRESGKPVFARGERFTEGQYYLASVADEVHLSPDGFLLLRGLARYQSFLGNALAHLGVKLHVFRVGEYKAMAEIFTREDMSREDRENTRDLLAGLWSHLLEDMATSRGMARAALEGYVQGFGEAIRAADGDMARAAFDAGLVSGLTTRDEWTAQMRTQFGADGGERGYRGIGVDRYLALRDERSRSGGRVAVLVAQGAIVDGAGAPGAVGGDAFARLIRDVREDASVRALVLRIDSPGGSAWASEQIRRELELTRRAGKPVVASMSSTAASGSYWIAAGADEIHAHPLTLTGSIGIFALFPDLSAPLEDLGITVDGVATGPYAGVPDPRRPLSDGARATMQSAIEHGYDRFIETVSDARGMAPAEVDLVARGRVYTGEAAHKLGLVDQLGGLHGAVEAAARRAGLDDYQVVWPENQISPRDRVLRRVAEFVGTHTPVTAAPEGAFATLFASLEREAQALLTWNDPRHVYVHCLCEGP</sequence>
<keyword evidence="6 8" id="KW-0472">Membrane</keyword>
<keyword evidence="8" id="KW-1133">Transmembrane helix</keyword>
<keyword evidence="8" id="KW-0812">Transmembrane</keyword>
<keyword evidence="4" id="KW-0378">Hydrolase</keyword>
<organism evidence="10 11">
    <name type="scientific">Pseudazoarcus pumilus</name>
    <dbReference type="NCBI Taxonomy" id="2067960"/>
    <lineage>
        <taxon>Bacteria</taxon>
        <taxon>Pseudomonadati</taxon>
        <taxon>Pseudomonadota</taxon>
        <taxon>Betaproteobacteria</taxon>
        <taxon>Rhodocyclales</taxon>
        <taxon>Zoogloeaceae</taxon>
        <taxon>Pseudazoarcus</taxon>
    </lineage>
</organism>